<evidence type="ECO:0000313" key="9">
    <source>
        <dbReference type="Proteomes" id="UP000005876"/>
    </source>
</evidence>
<dbReference type="PROSITE" id="PS50850">
    <property type="entry name" value="MFS"/>
    <property type="match status" value="1"/>
</dbReference>
<dbReference type="PANTHER" id="PTHR42718:SF43">
    <property type="entry name" value="LINCOMYCIN RESISTANCE PROTEIN LMRB"/>
    <property type="match status" value="1"/>
</dbReference>
<dbReference type="GO" id="GO:0005886">
    <property type="term" value="C:plasma membrane"/>
    <property type="evidence" value="ECO:0007669"/>
    <property type="project" value="UniProtKB-SubCell"/>
</dbReference>
<keyword evidence="5 6" id="KW-0472">Membrane</keyword>
<feature type="transmembrane region" description="Helical" evidence="6">
    <location>
        <begin position="65"/>
        <end position="87"/>
    </location>
</feature>
<organism evidence="8 9">
    <name type="scientific">Paenibacillus terrae (strain HPL-003)</name>
    <dbReference type="NCBI Taxonomy" id="985665"/>
    <lineage>
        <taxon>Bacteria</taxon>
        <taxon>Bacillati</taxon>
        <taxon>Bacillota</taxon>
        <taxon>Bacilli</taxon>
        <taxon>Bacillales</taxon>
        <taxon>Paenibacillaceae</taxon>
        <taxon>Paenibacillus</taxon>
    </lineage>
</organism>
<dbReference type="InterPro" id="IPR011701">
    <property type="entry name" value="MFS"/>
</dbReference>
<dbReference type="Proteomes" id="UP000005876">
    <property type="component" value="Chromosome"/>
</dbReference>
<dbReference type="InterPro" id="IPR036259">
    <property type="entry name" value="MFS_trans_sf"/>
</dbReference>
<dbReference type="HOGENOM" id="CLU_000960_17_0_9"/>
<evidence type="ECO:0000313" key="8">
    <source>
        <dbReference type="EMBL" id="AET58169.1"/>
    </source>
</evidence>
<gene>
    <name evidence="8" type="ordered locus">HPL003_07030</name>
</gene>
<keyword evidence="2" id="KW-0813">Transport</keyword>
<dbReference type="GO" id="GO:0022857">
    <property type="term" value="F:transmembrane transporter activity"/>
    <property type="evidence" value="ECO:0007669"/>
    <property type="project" value="InterPro"/>
</dbReference>
<evidence type="ECO:0000256" key="5">
    <source>
        <dbReference type="ARBA" id="ARBA00023136"/>
    </source>
</evidence>
<dbReference type="AlphaFoldDB" id="G7VTV9"/>
<keyword evidence="4 6" id="KW-1133">Transmembrane helix</keyword>
<reference evidence="8 9" key="3">
    <citation type="journal article" date="2012" name="J. Bacteriol.">
        <title>Genome Sequence of Paenibacillus terrae HPL-003, a Xylanase-Producing Bacterium Isolated from Soil Found in Forest Residue.</title>
        <authorList>
            <person name="Shin S.H."/>
            <person name="Kim S."/>
            <person name="Kim J.Y."/>
            <person name="Song H.Y."/>
            <person name="Cho S.J."/>
            <person name="Kim D.R."/>
            <person name="Lee K.I."/>
            <person name="Lim H.K."/>
            <person name="Park N.J."/>
            <person name="Hwang I.T."/>
            <person name="Yang K.S."/>
        </authorList>
    </citation>
    <scope>NUCLEOTIDE SEQUENCE [LARGE SCALE GENOMIC DNA]</scope>
    <source>
        <strain evidence="8 9">HPL-003</strain>
    </source>
</reference>
<feature type="transmembrane region" description="Helical" evidence="6">
    <location>
        <begin position="149"/>
        <end position="170"/>
    </location>
</feature>
<feature type="domain" description="Major facilitator superfamily (MFS) profile" evidence="7">
    <location>
        <begin position="1"/>
        <end position="175"/>
    </location>
</feature>
<reference key="2">
    <citation type="submission" date="2011-11" db="EMBL/GenBank/DDBJ databases">
        <authorList>
            <person name="Shin S.H."/>
            <person name="Kim S."/>
            <person name="Kim J.Y."/>
        </authorList>
    </citation>
    <scope>NUCLEOTIDE SEQUENCE</scope>
    <source>
        <strain>HPL-003</strain>
    </source>
</reference>
<dbReference type="EMBL" id="CP003107">
    <property type="protein sequence ID" value="AET58169.1"/>
    <property type="molecule type" value="Genomic_DNA"/>
</dbReference>
<dbReference type="Pfam" id="PF07690">
    <property type="entry name" value="MFS_1"/>
    <property type="match status" value="1"/>
</dbReference>
<feature type="transmembrane region" description="Helical" evidence="6">
    <location>
        <begin position="36"/>
        <end position="53"/>
    </location>
</feature>
<evidence type="ECO:0000256" key="3">
    <source>
        <dbReference type="ARBA" id="ARBA00022692"/>
    </source>
</evidence>
<sequence length="177" mass="19465">MIALYNKYGLLMPGSILNGMLMPVSGKLFDKFGPRLVIVPGLFLIAISLWLFAGIDSDTTQGSVLFNHILLFLGMSFVVMLAQTTGFNQLPRHQVPHGTAIYNTLQQIAGGIGIALFVGIMSSGANRYLHHSLAPTAMHERTQSMVSGLQTVFWIEFILAILILVLGWFIKKPPEHN</sequence>
<protein>
    <submittedName>
        <fullName evidence="8">Lincomycin resistance protein lmrB</fullName>
    </submittedName>
</protein>
<comment type="subcellular location">
    <subcellularLocation>
        <location evidence="1">Cell membrane</location>
        <topology evidence="1">Multi-pass membrane protein</topology>
    </subcellularLocation>
</comment>
<evidence type="ECO:0000256" key="2">
    <source>
        <dbReference type="ARBA" id="ARBA00022448"/>
    </source>
</evidence>
<dbReference type="InterPro" id="IPR020846">
    <property type="entry name" value="MFS_dom"/>
</dbReference>
<evidence type="ECO:0000256" key="1">
    <source>
        <dbReference type="ARBA" id="ARBA00004651"/>
    </source>
</evidence>
<accession>G7VTV9</accession>
<keyword evidence="3 6" id="KW-0812">Transmembrane</keyword>
<name>G7VTV9_PAETH</name>
<dbReference type="PANTHER" id="PTHR42718">
    <property type="entry name" value="MAJOR FACILITATOR SUPERFAMILY MULTIDRUG TRANSPORTER MFSC"/>
    <property type="match status" value="1"/>
</dbReference>
<dbReference type="Gene3D" id="1.20.1250.20">
    <property type="entry name" value="MFS general substrate transporter like domains"/>
    <property type="match status" value="1"/>
</dbReference>
<dbReference type="eggNOG" id="COG0477">
    <property type="taxonomic scope" value="Bacteria"/>
</dbReference>
<feature type="transmembrane region" description="Helical" evidence="6">
    <location>
        <begin position="6"/>
        <end position="24"/>
    </location>
</feature>
<dbReference type="SUPFAM" id="SSF103473">
    <property type="entry name" value="MFS general substrate transporter"/>
    <property type="match status" value="1"/>
</dbReference>
<dbReference type="KEGG" id="pta:HPL003_07030"/>
<evidence type="ECO:0000259" key="7">
    <source>
        <dbReference type="PROSITE" id="PS50850"/>
    </source>
</evidence>
<feature type="transmembrane region" description="Helical" evidence="6">
    <location>
        <begin position="108"/>
        <end position="129"/>
    </location>
</feature>
<proteinExistence type="predicted"/>
<reference evidence="9" key="1">
    <citation type="submission" date="2011-11" db="EMBL/GenBank/DDBJ databases">
        <title>Complete sequence of Paenibacillus terrae HPL-003.</title>
        <authorList>
            <person name="Shin S.H."/>
            <person name="Kim S."/>
            <person name="Kim J.Y."/>
        </authorList>
    </citation>
    <scope>NUCLEOTIDE SEQUENCE [LARGE SCALE GENOMIC DNA]</scope>
    <source>
        <strain evidence="9">HPL-003</strain>
    </source>
</reference>
<evidence type="ECO:0000256" key="6">
    <source>
        <dbReference type="SAM" id="Phobius"/>
    </source>
</evidence>
<evidence type="ECO:0000256" key="4">
    <source>
        <dbReference type="ARBA" id="ARBA00022989"/>
    </source>
</evidence>